<comment type="subcellular location">
    <subcellularLocation>
        <location evidence="1">Membrane</location>
        <topology evidence="1">Multi-pass membrane protein</topology>
    </subcellularLocation>
</comment>
<dbReference type="GO" id="GO:0030416">
    <property type="term" value="P:methylamine metabolic process"/>
    <property type="evidence" value="ECO:0007669"/>
    <property type="project" value="InterPro"/>
</dbReference>
<dbReference type="AlphaFoldDB" id="A0A1M7JXF9"/>
<dbReference type="EMBL" id="FRBL01000009">
    <property type="protein sequence ID" value="SHM57674.1"/>
    <property type="molecule type" value="Genomic_DNA"/>
</dbReference>
<dbReference type="OrthoDB" id="680026at2"/>
<dbReference type="InterPro" id="IPR009908">
    <property type="entry name" value="Methylamine_util_MauE"/>
</dbReference>
<accession>A0A1M7JXF9</accession>
<feature type="domain" description="Methylamine utilisation protein MauE" evidence="6">
    <location>
        <begin position="3"/>
        <end position="129"/>
    </location>
</feature>
<sequence length="141" mass="15532">MKKNWFVEIVAFLIAALFIYTGIMKFREHDVFRFAIGNTPVLKPISSVLAWGLPALELVIAVLLLVPALRRKGLYAAFGLMIAFTVYIAANLIFASKLPCNCGGVLQQMTWPQHLVFNIVVTAAAGLALVWEKQATNKVAI</sequence>
<dbReference type="Proteomes" id="UP000184420">
    <property type="component" value="Unassembled WGS sequence"/>
</dbReference>
<evidence type="ECO:0000256" key="1">
    <source>
        <dbReference type="ARBA" id="ARBA00004141"/>
    </source>
</evidence>
<evidence type="ECO:0000313" key="7">
    <source>
        <dbReference type="EMBL" id="SHM57674.1"/>
    </source>
</evidence>
<organism evidence="7 8">
    <name type="scientific">Chitinophaga jiangningensis</name>
    <dbReference type="NCBI Taxonomy" id="1419482"/>
    <lineage>
        <taxon>Bacteria</taxon>
        <taxon>Pseudomonadati</taxon>
        <taxon>Bacteroidota</taxon>
        <taxon>Chitinophagia</taxon>
        <taxon>Chitinophagales</taxon>
        <taxon>Chitinophagaceae</taxon>
        <taxon>Chitinophaga</taxon>
    </lineage>
</organism>
<dbReference type="GO" id="GO:0016020">
    <property type="term" value="C:membrane"/>
    <property type="evidence" value="ECO:0007669"/>
    <property type="project" value="UniProtKB-SubCell"/>
</dbReference>
<keyword evidence="8" id="KW-1185">Reference proteome</keyword>
<keyword evidence="3 5" id="KW-1133">Transmembrane helix</keyword>
<name>A0A1M7JXF9_9BACT</name>
<keyword evidence="2 5" id="KW-0812">Transmembrane</keyword>
<evidence type="ECO:0000256" key="3">
    <source>
        <dbReference type="ARBA" id="ARBA00022989"/>
    </source>
</evidence>
<gene>
    <name evidence="7" type="ORF">SAMN05444266_10960</name>
</gene>
<dbReference type="Pfam" id="PF07291">
    <property type="entry name" value="MauE"/>
    <property type="match status" value="1"/>
</dbReference>
<dbReference type="UniPathway" id="UPA00895"/>
<feature type="transmembrane region" description="Helical" evidence="5">
    <location>
        <begin position="114"/>
        <end position="131"/>
    </location>
</feature>
<proteinExistence type="predicted"/>
<feature type="transmembrane region" description="Helical" evidence="5">
    <location>
        <begin position="44"/>
        <end position="66"/>
    </location>
</feature>
<evidence type="ECO:0000256" key="2">
    <source>
        <dbReference type="ARBA" id="ARBA00022692"/>
    </source>
</evidence>
<reference evidence="7 8" key="1">
    <citation type="submission" date="2016-11" db="EMBL/GenBank/DDBJ databases">
        <authorList>
            <person name="Jaros S."/>
            <person name="Januszkiewicz K."/>
            <person name="Wedrychowicz H."/>
        </authorList>
    </citation>
    <scope>NUCLEOTIDE SEQUENCE [LARGE SCALE GENOMIC DNA]</scope>
    <source>
        <strain evidence="7 8">DSM 27406</strain>
    </source>
</reference>
<evidence type="ECO:0000256" key="4">
    <source>
        <dbReference type="ARBA" id="ARBA00023136"/>
    </source>
</evidence>
<evidence type="ECO:0000256" key="5">
    <source>
        <dbReference type="SAM" id="Phobius"/>
    </source>
</evidence>
<keyword evidence="4 5" id="KW-0472">Membrane</keyword>
<protein>
    <submittedName>
        <fullName evidence="7">Methylamine utilisation protein MauE</fullName>
    </submittedName>
</protein>
<evidence type="ECO:0000313" key="8">
    <source>
        <dbReference type="Proteomes" id="UP000184420"/>
    </source>
</evidence>
<feature type="transmembrane region" description="Helical" evidence="5">
    <location>
        <begin position="73"/>
        <end position="94"/>
    </location>
</feature>
<dbReference type="RefSeq" id="WP_073085456.1">
    <property type="nucleotide sequence ID" value="NZ_FRBL01000009.1"/>
</dbReference>
<feature type="transmembrane region" description="Helical" evidence="5">
    <location>
        <begin position="5"/>
        <end position="24"/>
    </location>
</feature>
<evidence type="ECO:0000259" key="6">
    <source>
        <dbReference type="Pfam" id="PF07291"/>
    </source>
</evidence>
<dbReference type="STRING" id="1419482.SAMN05444266_10960"/>